<evidence type="ECO:0000313" key="3">
    <source>
        <dbReference type="Proteomes" id="UP001378956"/>
    </source>
</evidence>
<evidence type="ECO:0000256" key="1">
    <source>
        <dbReference type="SAM" id="Phobius"/>
    </source>
</evidence>
<dbReference type="EMBL" id="JBBEUB010000004">
    <property type="protein sequence ID" value="MEJ2903606.1"/>
    <property type="molecule type" value="Genomic_DNA"/>
</dbReference>
<accession>A0ABU8NN70</accession>
<gene>
    <name evidence="2" type="ORF">WAE58_14265</name>
</gene>
<comment type="caution">
    <text evidence="2">The sequence shown here is derived from an EMBL/GenBank/DDBJ whole genome shotgun (WGS) entry which is preliminary data.</text>
</comment>
<name>A0ABU8NN70_9SPHI</name>
<dbReference type="Proteomes" id="UP001378956">
    <property type="component" value="Unassembled WGS sequence"/>
</dbReference>
<keyword evidence="1" id="KW-1133">Transmembrane helix</keyword>
<protein>
    <recommendedName>
        <fullName evidence="4">PH (Pleckstrin Homology) domain-containing protein</fullName>
    </recommendedName>
</protein>
<reference evidence="2 3" key="1">
    <citation type="submission" date="2024-03" db="EMBL/GenBank/DDBJ databases">
        <title>Sequence of Lycoming College Course Isolates.</title>
        <authorList>
            <person name="Plotts O."/>
            <person name="Newman J."/>
        </authorList>
    </citation>
    <scope>NUCLEOTIDE SEQUENCE [LARGE SCALE GENOMIC DNA]</scope>
    <source>
        <strain evidence="2 3">CJB-3</strain>
    </source>
</reference>
<evidence type="ECO:0008006" key="4">
    <source>
        <dbReference type="Google" id="ProtNLM"/>
    </source>
</evidence>
<keyword evidence="1" id="KW-0812">Transmembrane</keyword>
<keyword evidence="3" id="KW-1185">Reference proteome</keyword>
<feature type="transmembrane region" description="Helical" evidence="1">
    <location>
        <begin position="21"/>
        <end position="39"/>
    </location>
</feature>
<keyword evidence="1" id="KW-0472">Membrane</keyword>
<feature type="transmembrane region" description="Helical" evidence="1">
    <location>
        <begin position="51"/>
        <end position="77"/>
    </location>
</feature>
<sequence length="168" mass="19875">MANYNLKIKGDRLSFQPKRDYKWKVILFTVVALITFIMIPTLNLNYETKWGIFAIGLLCGFTALYDFLFHFNVTYIFDQTTRNIYCKIPGLYTRQIITFDEAFILRIEEDCLLHYALSKKQNKYGNSYAISQSFGSNKKSRRRQETFETEVLSAIESFIHHLKVHTHY</sequence>
<organism evidence="2 3">
    <name type="scientific">Pedobacter panaciterrae</name>
    <dbReference type="NCBI Taxonomy" id="363849"/>
    <lineage>
        <taxon>Bacteria</taxon>
        <taxon>Pseudomonadati</taxon>
        <taxon>Bacteroidota</taxon>
        <taxon>Sphingobacteriia</taxon>
        <taxon>Sphingobacteriales</taxon>
        <taxon>Sphingobacteriaceae</taxon>
        <taxon>Pedobacter</taxon>
    </lineage>
</organism>
<evidence type="ECO:0000313" key="2">
    <source>
        <dbReference type="EMBL" id="MEJ2903606.1"/>
    </source>
</evidence>
<dbReference type="RefSeq" id="WP_337716811.1">
    <property type="nucleotide sequence ID" value="NZ_JBBEUB010000004.1"/>
</dbReference>
<proteinExistence type="predicted"/>